<evidence type="ECO:0000313" key="3">
    <source>
        <dbReference type="Proteomes" id="UP000673691"/>
    </source>
</evidence>
<dbReference type="Pfam" id="PF08825">
    <property type="entry name" value="E2_bind"/>
    <property type="match status" value="1"/>
</dbReference>
<proteinExistence type="predicted"/>
<dbReference type="Gene3D" id="3.40.50.720">
    <property type="entry name" value="NAD(P)-binding Rossmann-like Domain"/>
    <property type="match status" value="1"/>
</dbReference>
<sequence>GSAIPRSRTLKKASCCLEALKIATLCGPRLDNYMMYSGTDGIYTYTFQHQRLEDCAVCGRQEITANVSRALLKRPSLRTASRSIYMPAPPSLELATRPNLEKPVSEFAQEGEIVSVTDALLPIALSLTVQYVD</sequence>
<evidence type="ECO:0000313" key="2">
    <source>
        <dbReference type="EMBL" id="KAG5456444.1"/>
    </source>
</evidence>
<dbReference type="SMART" id="SM01181">
    <property type="entry name" value="E2_bind"/>
    <property type="match status" value="1"/>
</dbReference>
<accession>A0A8H8DF96</accession>
<organism evidence="2 3">
    <name type="scientific">Olpidium bornovanus</name>
    <dbReference type="NCBI Taxonomy" id="278681"/>
    <lineage>
        <taxon>Eukaryota</taxon>
        <taxon>Fungi</taxon>
        <taxon>Fungi incertae sedis</taxon>
        <taxon>Olpidiomycota</taxon>
        <taxon>Olpidiomycotina</taxon>
        <taxon>Olpidiomycetes</taxon>
        <taxon>Olpidiales</taxon>
        <taxon>Olpidiaceae</taxon>
        <taxon>Olpidium</taxon>
    </lineage>
</organism>
<dbReference type="InterPro" id="IPR035985">
    <property type="entry name" value="Ubiquitin-activating_enz"/>
</dbReference>
<comment type="caution">
    <text evidence="2">The sequence shown here is derived from an EMBL/GenBank/DDBJ whole genome shotgun (WGS) entry which is preliminary data.</text>
</comment>
<dbReference type="GO" id="GO:0045116">
    <property type="term" value="P:protein neddylation"/>
    <property type="evidence" value="ECO:0007669"/>
    <property type="project" value="InterPro"/>
</dbReference>
<feature type="non-terminal residue" evidence="2">
    <location>
        <position position="1"/>
    </location>
</feature>
<evidence type="ECO:0000259" key="1">
    <source>
        <dbReference type="SMART" id="SM01181"/>
    </source>
</evidence>
<feature type="domain" description="E2 binding" evidence="1">
    <location>
        <begin position="63"/>
        <end position="132"/>
    </location>
</feature>
<protein>
    <submittedName>
        <fullName evidence="2">E2 binding domain-containing protein</fullName>
    </submittedName>
</protein>
<dbReference type="GO" id="GO:0019781">
    <property type="term" value="F:NEDD8 activating enzyme activity"/>
    <property type="evidence" value="ECO:0007669"/>
    <property type="project" value="InterPro"/>
</dbReference>
<dbReference type="EMBL" id="JAEFCI010011742">
    <property type="protein sequence ID" value="KAG5456444.1"/>
    <property type="molecule type" value="Genomic_DNA"/>
</dbReference>
<name>A0A8H8DF96_9FUNG</name>
<dbReference type="Proteomes" id="UP000673691">
    <property type="component" value="Unassembled WGS sequence"/>
</dbReference>
<dbReference type="SUPFAM" id="SSF69572">
    <property type="entry name" value="Activating enzymes of the ubiquitin-like proteins"/>
    <property type="match status" value="1"/>
</dbReference>
<dbReference type="InterPro" id="IPR014929">
    <property type="entry name" value="E2-binding"/>
</dbReference>
<dbReference type="OrthoDB" id="10255449at2759"/>
<gene>
    <name evidence="2" type="ORF">BJ554DRAFT_3816</name>
</gene>
<keyword evidence="3" id="KW-1185">Reference proteome</keyword>
<dbReference type="Gene3D" id="3.10.290.20">
    <property type="entry name" value="Ubiquitin-like 2 activating enzyme e1b. Chain: B, domain 3"/>
    <property type="match status" value="1"/>
</dbReference>
<reference evidence="2 3" key="1">
    <citation type="journal article" name="Sci. Rep.">
        <title>Genome-scale phylogenetic analyses confirm Olpidium as the closest living zoosporic fungus to the non-flagellated, terrestrial fungi.</title>
        <authorList>
            <person name="Chang Y."/>
            <person name="Rochon D."/>
            <person name="Sekimoto S."/>
            <person name="Wang Y."/>
            <person name="Chovatia M."/>
            <person name="Sandor L."/>
            <person name="Salamov A."/>
            <person name="Grigoriev I.V."/>
            <person name="Stajich J.E."/>
            <person name="Spatafora J.W."/>
        </authorList>
    </citation>
    <scope>NUCLEOTIDE SEQUENCE [LARGE SCALE GENOMIC DNA]</scope>
    <source>
        <strain evidence="2">S191</strain>
    </source>
</reference>
<dbReference type="AlphaFoldDB" id="A0A8H8DF96"/>